<keyword evidence="1" id="KW-0732">Signal</keyword>
<organism evidence="2 3">
    <name type="scientific">Streptacidiphilus jeojiensis</name>
    <dbReference type="NCBI Taxonomy" id="3229225"/>
    <lineage>
        <taxon>Bacteria</taxon>
        <taxon>Bacillati</taxon>
        <taxon>Actinomycetota</taxon>
        <taxon>Actinomycetes</taxon>
        <taxon>Kitasatosporales</taxon>
        <taxon>Streptomycetaceae</taxon>
        <taxon>Streptacidiphilus</taxon>
    </lineage>
</organism>
<keyword evidence="3" id="KW-1185">Reference proteome</keyword>
<gene>
    <name evidence="2" type="ORF">ABUW04_08630</name>
</gene>
<comment type="caution">
    <text evidence="2">The sequence shown here is derived from an EMBL/GenBank/DDBJ whole genome shotgun (WGS) entry which is preliminary data.</text>
</comment>
<sequence length="324" mass="34332">MTTSSQLSRRTLIAGAAGLAAAAGGASLIAATPAAAAEAATAELYPVKPPHLLEAETLVEYLRLRSSQWSYNQYNAAGENLGSTAVTWGRPGHPEEFANLSQCASFMTALLERAYGQDTAYAWATAAYFNQYFPPKDGSTRASGSYPDAEDLQAGFLNASNVPHIDPVTKPVNLRAGDIVAWDYDPAVKSTPYTGHTVMIRSYEGTFAASVDSQLGITGVVGHLFQIVDCTSSPHGGPSLTSQTSIDHYRAYPDTRAVIADDNSSYTEYSGVGYGHMIFYADPSTDLFVGYRWSVNSSTPVAAVATAVSGKQQIAAGRVNSFVV</sequence>
<dbReference type="InterPro" id="IPR006311">
    <property type="entry name" value="TAT_signal"/>
</dbReference>
<proteinExistence type="predicted"/>
<feature type="signal peptide" evidence="1">
    <location>
        <begin position="1"/>
        <end position="36"/>
    </location>
</feature>
<evidence type="ECO:0000313" key="3">
    <source>
        <dbReference type="Proteomes" id="UP001592581"/>
    </source>
</evidence>
<dbReference type="PROSITE" id="PS51318">
    <property type="entry name" value="TAT"/>
    <property type="match status" value="1"/>
</dbReference>
<feature type="chain" id="PRO_5046476845" description="Amidase domain-containing protein" evidence="1">
    <location>
        <begin position="37"/>
        <end position="324"/>
    </location>
</feature>
<dbReference type="EMBL" id="JBEUKS010000002">
    <property type="protein sequence ID" value="MFC1438321.1"/>
    <property type="molecule type" value="Genomic_DNA"/>
</dbReference>
<evidence type="ECO:0000256" key="1">
    <source>
        <dbReference type="SAM" id="SignalP"/>
    </source>
</evidence>
<name>A0ABV6XJ85_9ACTN</name>
<accession>A0ABV6XJ85</accession>
<evidence type="ECO:0000313" key="2">
    <source>
        <dbReference type="EMBL" id="MFC1438321.1"/>
    </source>
</evidence>
<evidence type="ECO:0008006" key="4">
    <source>
        <dbReference type="Google" id="ProtNLM"/>
    </source>
</evidence>
<protein>
    <recommendedName>
        <fullName evidence="4">Amidase domain-containing protein</fullName>
    </recommendedName>
</protein>
<dbReference type="Proteomes" id="UP001592581">
    <property type="component" value="Unassembled WGS sequence"/>
</dbReference>
<reference evidence="2 3" key="1">
    <citation type="submission" date="2024-06" db="EMBL/GenBank/DDBJ databases">
        <authorList>
            <person name="Lee S.D."/>
        </authorList>
    </citation>
    <scope>NUCLEOTIDE SEQUENCE [LARGE SCALE GENOMIC DNA]</scope>
    <source>
        <strain evidence="2 3">N1-10</strain>
    </source>
</reference>
<dbReference type="RefSeq" id="WP_380563825.1">
    <property type="nucleotide sequence ID" value="NZ_JBEUKS010000002.1"/>
</dbReference>